<comment type="caution">
    <text evidence="2">The sequence shown here is derived from an EMBL/GenBank/DDBJ whole genome shotgun (WGS) entry which is preliminary data.</text>
</comment>
<dbReference type="Proteomes" id="UP000314294">
    <property type="component" value="Unassembled WGS sequence"/>
</dbReference>
<reference evidence="2 3" key="1">
    <citation type="submission" date="2019-03" db="EMBL/GenBank/DDBJ databases">
        <title>First draft genome of Liparis tanakae, snailfish: a comprehensive survey of snailfish specific genes.</title>
        <authorList>
            <person name="Kim W."/>
            <person name="Song I."/>
            <person name="Jeong J.-H."/>
            <person name="Kim D."/>
            <person name="Kim S."/>
            <person name="Ryu S."/>
            <person name="Song J.Y."/>
            <person name="Lee S.K."/>
        </authorList>
    </citation>
    <scope>NUCLEOTIDE SEQUENCE [LARGE SCALE GENOMIC DNA]</scope>
    <source>
        <tissue evidence="2">Muscle</tissue>
    </source>
</reference>
<evidence type="ECO:0000313" key="3">
    <source>
        <dbReference type="Proteomes" id="UP000314294"/>
    </source>
</evidence>
<sequence length="111" mass="12371">MDPAPMAKWDERDVWADLSDYLSMADRSVQPGWVIRSKVAHCPLAQMGGTQRHRKINGFIIPPFNGRSADRRSGRPPTDVLEDREATSKPPPPPEICGRRLARAFGAKLPP</sequence>
<organism evidence="2 3">
    <name type="scientific">Liparis tanakae</name>
    <name type="common">Tanaka's snailfish</name>
    <dbReference type="NCBI Taxonomy" id="230148"/>
    <lineage>
        <taxon>Eukaryota</taxon>
        <taxon>Metazoa</taxon>
        <taxon>Chordata</taxon>
        <taxon>Craniata</taxon>
        <taxon>Vertebrata</taxon>
        <taxon>Euteleostomi</taxon>
        <taxon>Actinopterygii</taxon>
        <taxon>Neopterygii</taxon>
        <taxon>Teleostei</taxon>
        <taxon>Neoteleostei</taxon>
        <taxon>Acanthomorphata</taxon>
        <taxon>Eupercaria</taxon>
        <taxon>Perciformes</taxon>
        <taxon>Cottioidei</taxon>
        <taxon>Cottales</taxon>
        <taxon>Liparidae</taxon>
        <taxon>Liparis</taxon>
    </lineage>
</organism>
<gene>
    <name evidence="2" type="ORF">EYF80_060133</name>
</gene>
<evidence type="ECO:0000256" key="1">
    <source>
        <dbReference type="SAM" id="MobiDB-lite"/>
    </source>
</evidence>
<keyword evidence="3" id="KW-1185">Reference proteome</keyword>
<dbReference type="EMBL" id="SRLO01005293">
    <property type="protein sequence ID" value="TNN29719.1"/>
    <property type="molecule type" value="Genomic_DNA"/>
</dbReference>
<protein>
    <submittedName>
        <fullName evidence="2">Uncharacterized protein</fullName>
    </submittedName>
</protein>
<proteinExistence type="predicted"/>
<feature type="region of interest" description="Disordered" evidence="1">
    <location>
        <begin position="60"/>
        <end position="99"/>
    </location>
</feature>
<dbReference type="AlphaFoldDB" id="A0A4Z2ELP6"/>
<name>A0A4Z2ELP6_9TELE</name>
<accession>A0A4Z2ELP6</accession>
<evidence type="ECO:0000313" key="2">
    <source>
        <dbReference type="EMBL" id="TNN29719.1"/>
    </source>
</evidence>